<comment type="catalytic activity">
    <reaction evidence="5">
        <text>adenylyl-molybdopterin + molybdate = Mo-molybdopterin + AMP + H(+)</text>
        <dbReference type="Rhea" id="RHEA:35047"/>
        <dbReference type="ChEBI" id="CHEBI:15378"/>
        <dbReference type="ChEBI" id="CHEBI:36264"/>
        <dbReference type="ChEBI" id="CHEBI:62727"/>
        <dbReference type="ChEBI" id="CHEBI:71302"/>
        <dbReference type="ChEBI" id="CHEBI:456215"/>
        <dbReference type="EC" id="2.10.1.1"/>
    </reaction>
</comment>
<dbReference type="AlphaFoldDB" id="A0A2M8WL05"/>
<comment type="cofactor">
    <cofactor evidence="6">
        <name>Mg(2+)</name>
        <dbReference type="ChEBI" id="CHEBI:18420"/>
    </cofactor>
</comment>
<evidence type="ECO:0000256" key="5">
    <source>
        <dbReference type="ARBA" id="ARBA00047317"/>
    </source>
</evidence>
<evidence type="ECO:0000256" key="3">
    <source>
        <dbReference type="ARBA" id="ARBA00010763"/>
    </source>
</evidence>
<keyword evidence="6" id="KW-0479">Metal-binding</keyword>
<dbReference type="GO" id="GO:0046872">
    <property type="term" value="F:metal ion binding"/>
    <property type="evidence" value="ECO:0007669"/>
    <property type="project" value="UniProtKB-UniRule"/>
</dbReference>
<feature type="domain" description="MoaB/Mog" evidence="7">
    <location>
        <begin position="173"/>
        <end position="310"/>
    </location>
</feature>
<dbReference type="PANTHER" id="PTHR10192">
    <property type="entry name" value="MOLYBDOPTERIN BIOSYNTHESIS PROTEIN"/>
    <property type="match status" value="1"/>
</dbReference>
<dbReference type="Gene3D" id="2.170.190.11">
    <property type="entry name" value="Molybdopterin biosynthesis moea protein, domain 3"/>
    <property type="match status" value="1"/>
</dbReference>
<accession>A0A2M8WL05</accession>
<dbReference type="Pfam" id="PF03454">
    <property type="entry name" value="MoeA_C"/>
    <property type="match status" value="1"/>
</dbReference>
<gene>
    <name evidence="8" type="ORF">BC777_0430</name>
</gene>
<dbReference type="GO" id="GO:0005829">
    <property type="term" value="C:cytosol"/>
    <property type="evidence" value="ECO:0007669"/>
    <property type="project" value="TreeGrafter"/>
</dbReference>
<dbReference type="Pfam" id="PF03453">
    <property type="entry name" value="MoeA_N"/>
    <property type="match status" value="1"/>
</dbReference>
<dbReference type="InterPro" id="IPR005111">
    <property type="entry name" value="MoeA_C_domain_IV"/>
</dbReference>
<proteinExistence type="inferred from homology"/>
<dbReference type="InterPro" id="IPR001453">
    <property type="entry name" value="MoaB/Mog_dom"/>
</dbReference>
<keyword evidence="6" id="KW-0460">Magnesium</keyword>
<dbReference type="OrthoDB" id="9804758at2"/>
<dbReference type="NCBIfam" id="NF045515">
    <property type="entry name" value="Glp_gephyrin"/>
    <property type="match status" value="1"/>
</dbReference>
<dbReference type="GO" id="GO:0061599">
    <property type="term" value="F:molybdopterin molybdotransferase activity"/>
    <property type="evidence" value="ECO:0007669"/>
    <property type="project" value="UniProtKB-UniRule"/>
</dbReference>
<dbReference type="Proteomes" id="UP000228531">
    <property type="component" value="Unassembled WGS sequence"/>
</dbReference>
<dbReference type="InterPro" id="IPR005110">
    <property type="entry name" value="MoeA_linker/N"/>
</dbReference>
<dbReference type="SUPFAM" id="SSF63867">
    <property type="entry name" value="MoeA C-terminal domain-like"/>
    <property type="match status" value="1"/>
</dbReference>
<dbReference type="SUPFAM" id="SSF63882">
    <property type="entry name" value="MoeA N-terminal region -like"/>
    <property type="match status" value="1"/>
</dbReference>
<evidence type="ECO:0000313" key="9">
    <source>
        <dbReference type="Proteomes" id="UP000228531"/>
    </source>
</evidence>
<evidence type="ECO:0000259" key="7">
    <source>
        <dbReference type="SMART" id="SM00852"/>
    </source>
</evidence>
<dbReference type="InterPro" id="IPR036425">
    <property type="entry name" value="MoaB/Mog-like_dom_sf"/>
</dbReference>
<dbReference type="EMBL" id="PGTY01000001">
    <property type="protein sequence ID" value="PJI91599.1"/>
    <property type="molecule type" value="Genomic_DNA"/>
</dbReference>
<protein>
    <recommendedName>
        <fullName evidence="6">Molybdopterin molybdenumtransferase</fullName>
        <ecNumber evidence="6">2.10.1.1</ecNumber>
    </recommendedName>
</protein>
<keyword evidence="9" id="KW-1185">Reference proteome</keyword>
<organism evidence="8 9">
    <name type="scientific">Yoonia maricola</name>
    <dbReference type="NCBI Taxonomy" id="420999"/>
    <lineage>
        <taxon>Bacteria</taxon>
        <taxon>Pseudomonadati</taxon>
        <taxon>Pseudomonadota</taxon>
        <taxon>Alphaproteobacteria</taxon>
        <taxon>Rhodobacterales</taxon>
        <taxon>Paracoccaceae</taxon>
        <taxon>Yoonia</taxon>
    </lineage>
</organism>
<evidence type="ECO:0000256" key="1">
    <source>
        <dbReference type="ARBA" id="ARBA00002901"/>
    </source>
</evidence>
<keyword evidence="6" id="KW-0500">Molybdenum</keyword>
<keyword evidence="6 8" id="KW-0808">Transferase</keyword>
<reference evidence="8 9" key="1">
    <citation type="submission" date="2017-11" db="EMBL/GenBank/DDBJ databases">
        <title>Genomic Encyclopedia of Archaeal and Bacterial Type Strains, Phase II (KMG-II): From Individual Species to Whole Genera.</title>
        <authorList>
            <person name="Goeker M."/>
        </authorList>
    </citation>
    <scope>NUCLEOTIDE SEQUENCE [LARGE SCALE GENOMIC DNA]</scope>
    <source>
        <strain evidence="8 9">DSM 29128</strain>
    </source>
</reference>
<comment type="similarity">
    <text evidence="3 6">Belongs to the MoeA family.</text>
</comment>
<dbReference type="UniPathway" id="UPA00344"/>
<evidence type="ECO:0000256" key="6">
    <source>
        <dbReference type="RuleBase" id="RU365090"/>
    </source>
</evidence>
<comment type="pathway">
    <text evidence="2 6">Cofactor biosynthesis; molybdopterin biosynthesis.</text>
</comment>
<dbReference type="InterPro" id="IPR036688">
    <property type="entry name" value="MoeA_C_domain_IV_sf"/>
</dbReference>
<comment type="function">
    <text evidence="1 6">Catalyzes the insertion of molybdate into adenylated molybdopterin with the concomitant release of AMP.</text>
</comment>
<comment type="caution">
    <text evidence="8">The sequence shown here is derived from an EMBL/GenBank/DDBJ whole genome shotgun (WGS) entry which is preliminary data.</text>
</comment>
<evidence type="ECO:0000313" key="8">
    <source>
        <dbReference type="EMBL" id="PJI91599.1"/>
    </source>
</evidence>
<evidence type="ECO:0000256" key="2">
    <source>
        <dbReference type="ARBA" id="ARBA00005046"/>
    </source>
</evidence>
<keyword evidence="4 6" id="KW-0501">Molybdenum cofactor biosynthesis</keyword>
<dbReference type="InterPro" id="IPR036135">
    <property type="entry name" value="MoeA_linker/N_sf"/>
</dbReference>
<dbReference type="Pfam" id="PF00994">
    <property type="entry name" value="MoCF_biosynth"/>
    <property type="match status" value="1"/>
</dbReference>
<name>A0A2M8WL05_9RHOB</name>
<dbReference type="InterPro" id="IPR038987">
    <property type="entry name" value="MoeA-like"/>
</dbReference>
<dbReference type="CDD" id="cd00887">
    <property type="entry name" value="MoeA"/>
    <property type="match status" value="1"/>
</dbReference>
<dbReference type="PANTHER" id="PTHR10192:SF5">
    <property type="entry name" value="GEPHYRIN"/>
    <property type="match status" value="1"/>
</dbReference>
<dbReference type="SMART" id="SM00852">
    <property type="entry name" value="MoCF_biosynth"/>
    <property type="match status" value="1"/>
</dbReference>
<dbReference type="RefSeq" id="WP_100366509.1">
    <property type="nucleotide sequence ID" value="NZ_PGTY01000001.1"/>
</dbReference>
<evidence type="ECO:0000256" key="4">
    <source>
        <dbReference type="ARBA" id="ARBA00023150"/>
    </source>
</evidence>
<dbReference type="GO" id="GO:0006777">
    <property type="term" value="P:Mo-molybdopterin cofactor biosynthetic process"/>
    <property type="evidence" value="ECO:0007669"/>
    <property type="project" value="UniProtKB-UniRule"/>
</dbReference>
<dbReference type="Gene3D" id="3.40.980.10">
    <property type="entry name" value="MoaB/Mog-like domain"/>
    <property type="match status" value="1"/>
</dbReference>
<dbReference type="SUPFAM" id="SSF53218">
    <property type="entry name" value="Molybdenum cofactor biosynthesis proteins"/>
    <property type="match status" value="1"/>
</dbReference>
<dbReference type="Gene3D" id="2.40.340.10">
    <property type="entry name" value="MoeA, C-terminal, domain IV"/>
    <property type="match status" value="1"/>
</dbReference>
<dbReference type="EC" id="2.10.1.1" evidence="6"/>
<sequence>MISVAEALDQLFALVTPLPAEDVPLTQANGRVLASDVTAMRNQPPFAASAMDGYAVSRTLIKPGQTYEVIGEAAAGHRWDGTVGPAQAVRIFTGAPLPDGADHVIIQENITRDGNAITLDASANDKPHVRPAGADFHAGDVIKAPRLLAPSDIALLAAMNIATVPVTHRPIVAIIATGDELVQPGETPNDDQIIASNSYGLAALLANLGAHPRLLPIARDTTASLELAFDLAADADLIVTIGGASVGDHDLVGQVAQAKGMDRSFYKVAMRPGKPLMAGRMGNAAMVGLPGNPVSAMVCGHIFIAPLIRKMLGLGQTSAPRETHPLAKDAPRNGPREHYMRAHISTNGVTIFDRQDSALLSVLAEANCLAVRPINDPARKTGDAIDIIRL</sequence>
<dbReference type="Gene3D" id="3.90.105.10">
    <property type="entry name" value="Molybdopterin biosynthesis moea protein, domain 2"/>
    <property type="match status" value="1"/>
</dbReference>